<dbReference type="PANTHER" id="PTHR35038">
    <property type="entry name" value="DISSIMILATORY SULFITE REDUCTASE SIRA"/>
    <property type="match status" value="1"/>
</dbReference>
<sequence length="2110" mass="222614">MILHDGYVLIKGGEKLTKRNISFLLLLLAVGIFTLAALIPSTAYAATSDCSLCHGTVVSDFKLSLIDKTKTCGICHNGGGHAYWYDENGNTVYPVYIQGLGYFKTADTVNSTPGVLHQVHSGQNGLANNERCYKCHGVASCSACHNNVSHINHSTTKYVAPSFEQADGSTYISRVTSCALSECHVKLPNVVRYRSDGSQLCLNCHSYDKSGHTEESLAAKHSTTFTQTLIPEANNEPVNCSNCHNNDLRTEHFNNSNDCTTCHSSTTPAEVKAVVDSANGVEANRACEKCHFNMAVLPTRPLSHPLYHVADKSNGLSVVGGPHTSCNTCHDRAEIQGTIKTLAYSSVKDYSCLDCHTGGSNPKAPVHKAEYNGQPMAIMDVHTSCATCHTPGTTYAAKVATIAAALKADPSATYSCTECHDGTTAGHKATFEGVTYNDTTAFHLACTDCHNDTYKSTIASLKEQVKLGLSYDCAACHSAGATKGVSPYYPVHQAGNDAVVGFHPASCNTCHGVVNGKYNINLDGLRSKLPAPGYACTDCHNGTVTESGLVANAPYHKAQDDKGTVYVTTDFHPTCGTCHDSADANVVNTINTKSGTTTPYLCADCHTGGLAALHNAKWTNGTAYETTQFHKDCAQCHANTNQAVTDKIHSLSGSTTGYNCTDCHNGQVVPAARHAAKLNANDAVEQETTQYHLKLSATAAESCFQCHNNDLVAADMTAIFSAVKSGNGYLCTDCHNNGTSAPYTPNHSAVLDAESFDTLTLHPACTTCHTTAADTNIRNLKGQTGYQCQTCHGDVSAKHTSPTVLTGGMITCAWCHSSDLVTSHLNPPVQLAKTMQCTTCHGAASPVKTKVELGQKDCFACHDGVTLDPVHPGKQYVPRHTAVFPTFLPEYSPNCVNCHSGSTPGTVPTIDSLHSAYLVGCGECHNDTTFKPAVTSLSTNCAGCHDNAVKPGMDMTETHKAFHNANTAKYPATAECLECHAKDATVDGQSLLGVHKKNPNSTVTCDTCHGANARAEVKAAVAANDISCQACHANVSHNHDVTAYEAHTDVNCVNCHATDSTTKATELSKLHSKYGKDCSACHTAPFETAVIAKDGTIDMLKNGTEPIYCSTCHNGDTANGYPATRETRHAPEHKASQSEAVTCSTCHDGTTVQGSFNIAANTPVDVTAIHSSNNCNTCHDNANVQGVISAKVGLANGTYNCTECHDGTKAKTHNKMHTVTAFTDDGATGCTNCHNADVTVQHSASFKAGLNCDTCHGTNAANVLPNTPAVIKANLSSNLSRTGYTCTDCHGNVSHQHKVAKTGYQAMPAVECSTCHATNTATGEAELYELHSKAGIPNFGCATCHNSTFEGAGKPISGDGNLDMMKNGAPIYCTDCHNGSLTNTVDSGHQAEHKAKHGATGMSCNSCHGFTAAAGQAVDIKSTDIHPGGCNTCHSGASNTPAQQKAIVMIANGVGKANPEYNCEDCHGQIHLGWDAKHKPTFPADPNMNCANCHDNYLPAEHTKALTAATGIGYEIFRATSSSGPWTSIGKTTATAFADTGLAADTTYYYKVRAYDGKPNYSADSAVVSVRTLPATSVSTVNPDSARYASGNNGESSNDPSSTTDVLSKLTDNSNSTYVTVKENGSSDQYIFVRVAEEAQKYAKVELKLSVRYYNGTNLRIYPYATDTGIYTSSSSYYVNGPVRSSSSSFITETIDVTKAAQAMSGFGWMKFRIKPDPGKSASVYIANVQLVLTQNAASGGSVSNPPGDLSPNSGDTVAPSVPTGLTARADYYDRVDLSWTASTDTGGAGSEAQTCALCHSSAAPDRVKTAVQNKNANCSACHDIHGDIATVHTAPDFGFTSYNWNCSKCHSAVLTEEHAKRGLNCATCHDSAKAKVRAAIDSTATDGSNRRCSNCHTGTADGAGAIHTDIATPHLTGIFPTATDADCLNCHDTQKAEFADTRAAYHVVAGLTSKASGYGKYISPWTATSVVGCKGCHGDNNDGKAQQANILKRPYTYTANSGQADMLCFLCHDRATYGYGGSTSGTSGFSEGGKNLHNIGDHKVNGVVQCSWCHAAVPHGTAKAHLIVTKSDPNSAGNLLTNFTHPASGNYSKRSCGSDSKQCDDHNGY</sequence>
<keyword evidence="1" id="KW-0732">Signal</keyword>
<dbReference type="CDD" id="cd00063">
    <property type="entry name" value="FN3"/>
    <property type="match status" value="1"/>
</dbReference>
<feature type="region of interest" description="Disordered" evidence="2">
    <location>
        <begin position="1581"/>
        <end position="1606"/>
    </location>
</feature>
<proteinExistence type="predicted"/>
<dbReference type="InterPro" id="IPR036280">
    <property type="entry name" value="Multihaem_cyt_sf"/>
</dbReference>
<evidence type="ECO:0000256" key="2">
    <source>
        <dbReference type="SAM" id="MobiDB-lite"/>
    </source>
</evidence>
<accession>D5XEB7</accession>
<dbReference type="Pfam" id="PF14522">
    <property type="entry name" value="Cytochrome_C7"/>
    <property type="match status" value="1"/>
</dbReference>
<dbReference type="InterPro" id="IPR036116">
    <property type="entry name" value="FN3_sf"/>
</dbReference>
<dbReference type="Gene3D" id="3.90.10.10">
    <property type="entry name" value="Cytochrome C3"/>
    <property type="match status" value="9"/>
</dbReference>
<name>D5XEB7_THEPJ</name>
<dbReference type="EMBL" id="CP002028">
    <property type="protein sequence ID" value="ADG81988.1"/>
    <property type="molecule type" value="Genomic_DNA"/>
</dbReference>
<feature type="region of interest" description="Disordered" evidence="2">
    <location>
        <begin position="1740"/>
        <end position="1759"/>
    </location>
</feature>
<dbReference type="SUPFAM" id="SSF49265">
    <property type="entry name" value="Fibronectin type III"/>
    <property type="match status" value="1"/>
</dbReference>
<protein>
    <recommendedName>
        <fullName evidence="3">Cytochrome c7-like domain-containing protein</fullName>
    </recommendedName>
</protein>
<dbReference type="eggNOG" id="COG0484">
    <property type="taxonomic scope" value="Bacteria"/>
</dbReference>
<dbReference type="InterPro" id="IPR013783">
    <property type="entry name" value="Ig-like_fold"/>
</dbReference>
<dbReference type="Proteomes" id="UP000002377">
    <property type="component" value="Chromosome"/>
</dbReference>
<dbReference type="STRING" id="635013.TherJR_1124"/>
<dbReference type="HOGENOM" id="CLU_232250_0_0_9"/>
<gene>
    <name evidence="4" type="ordered locus">TherJR_1124</name>
</gene>
<dbReference type="InterPro" id="IPR003961">
    <property type="entry name" value="FN3_dom"/>
</dbReference>
<dbReference type="SUPFAM" id="SSF48695">
    <property type="entry name" value="Multiheme cytochromes"/>
    <property type="match status" value="8"/>
</dbReference>
<evidence type="ECO:0000313" key="5">
    <source>
        <dbReference type="Proteomes" id="UP000002377"/>
    </source>
</evidence>
<feature type="compositionally biased region" description="Polar residues" evidence="2">
    <location>
        <begin position="1740"/>
        <end position="1756"/>
    </location>
</feature>
<feature type="domain" description="Cytochrome c7-like" evidence="3">
    <location>
        <begin position="531"/>
        <end position="607"/>
    </location>
</feature>
<feature type="compositionally biased region" description="Polar residues" evidence="2">
    <location>
        <begin position="1590"/>
        <end position="1606"/>
    </location>
</feature>
<evidence type="ECO:0000313" key="4">
    <source>
        <dbReference type="EMBL" id="ADG81988.1"/>
    </source>
</evidence>
<dbReference type="Gene3D" id="2.60.40.10">
    <property type="entry name" value="Immunoglobulins"/>
    <property type="match status" value="1"/>
</dbReference>
<dbReference type="InterPro" id="IPR029467">
    <property type="entry name" value="Cyt_c7-like"/>
</dbReference>
<keyword evidence="5" id="KW-1185">Reference proteome</keyword>
<organism evidence="4 5">
    <name type="scientific">Thermincola potens (strain JR)</name>
    <dbReference type="NCBI Taxonomy" id="635013"/>
    <lineage>
        <taxon>Bacteria</taxon>
        <taxon>Bacillati</taxon>
        <taxon>Bacillota</taxon>
        <taxon>Clostridia</taxon>
        <taxon>Eubacteriales</taxon>
        <taxon>Thermincolaceae</taxon>
        <taxon>Thermincola</taxon>
    </lineage>
</organism>
<evidence type="ECO:0000259" key="3">
    <source>
        <dbReference type="Pfam" id="PF14522"/>
    </source>
</evidence>
<dbReference type="PANTHER" id="PTHR35038:SF8">
    <property type="entry name" value="C-TYPE POLYHEME CYTOCHROME OMCC"/>
    <property type="match status" value="1"/>
</dbReference>
<dbReference type="KEGG" id="tjr:TherJR_1124"/>
<evidence type="ECO:0000256" key="1">
    <source>
        <dbReference type="ARBA" id="ARBA00022729"/>
    </source>
</evidence>
<dbReference type="InterPro" id="IPR051829">
    <property type="entry name" value="Multiheme_Cytochr_ET"/>
</dbReference>
<reference evidence="4 5" key="1">
    <citation type="submission" date="2010-05" db="EMBL/GenBank/DDBJ databases">
        <title>Complete sequence of Thermincola sp. JR.</title>
        <authorList>
            <consortium name="US DOE Joint Genome Institute"/>
            <person name="Lucas S."/>
            <person name="Copeland A."/>
            <person name="Lapidus A."/>
            <person name="Cheng J.-F."/>
            <person name="Bruce D."/>
            <person name="Goodwin L."/>
            <person name="Pitluck S."/>
            <person name="Chertkov O."/>
            <person name="Detter J.C."/>
            <person name="Han C."/>
            <person name="Tapia R."/>
            <person name="Land M."/>
            <person name="Hauser L."/>
            <person name="Kyrpides N."/>
            <person name="Mikhailova N."/>
            <person name="Hazen T.C."/>
            <person name="Woyke T."/>
        </authorList>
    </citation>
    <scope>NUCLEOTIDE SEQUENCE [LARGE SCALE GENOMIC DNA]</scope>
    <source>
        <strain evidence="4 5">JR</strain>
    </source>
</reference>